<gene>
    <name evidence="4" type="ORF">S12H4_51711</name>
</gene>
<reference evidence="4" key="1">
    <citation type="journal article" date="2014" name="Front. Microbiol.">
        <title>High frequency of phylogenetically diverse reductive dehalogenase-homologous genes in deep subseafloor sedimentary metagenomes.</title>
        <authorList>
            <person name="Kawai M."/>
            <person name="Futagami T."/>
            <person name="Toyoda A."/>
            <person name="Takaki Y."/>
            <person name="Nishi S."/>
            <person name="Hori S."/>
            <person name="Arai W."/>
            <person name="Tsubouchi T."/>
            <person name="Morono Y."/>
            <person name="Uchiyama I."/>
            <person name="Ito T."/>
            <person name="Fujiyama A."/>
            <person name="Inagaki F."/>
            <person name="Takami H."/>
        </authorList>
    </citation>
    <scope>NUCLEOTIDE SEQUENCE</scope>
    <source>
        <strain evidence="4">Expedition CK06-06</strain>
    </source>
</reference>
<dbReference type="GO" id="GO:0008171">
    <property type="term" value="F:O-methyltransferase activity"/>
    <property type="evidence" value="ECO:0007669"/>
    <property type="project" value="InterPro"/>
</dbReference>
<proteinExistence type="predicted"/>
<dbReference type="AlphaFoldDB" id="X1VB45"/>
<protein>
    <submittedName>
        <fullName evidence="4">Uncharacterized protein</fullName>
    </submittedName>
</protein>
<keyword evidence="3" id="KW-0949">S-adenosyl-L-methionine</keyword>
<comment type="caution">
    <text evidence="4">The sequence shown here is derived from an EMBL/GenBank/DDBJ whole genome shotgun (WGS) entry which is preliminary data.</text>
</comment>
<organism evidence="4">
    <name type="scientific">marine sediment metagenome</name>
    <dbReference type="NCBI Taxonomy" id="412755"/>
    <lineage>
        <taxon>unclassified sequences</taxon>
        <taxon>metagenomes</taxon>
        <taxon>ecological metagenomes</taxon>
    </lineage>
</organism>
<dbReference type="InterPro" id="IPR002935">
    <property type="entry name" value="SAM_O-MeTrfase"/>
</dbReference>
<accession>X1VB45</accession>
<dbReference type="Gene3D" id="3.40.50.150">
    <property type="entry name" value="Vaccinia Virus protein VP39"/>
    <property type="match status" value="1"/>
</dbReference>
<keyword evidence="2" id="KW-0808">Transferase</keyword>
<dbReference type="InterPro" id="IPR029063">
    <property type="entry name" value="SAM-dependent_MTases_sf"/>
</dbReference>
<dbReference type="Pfam" id="PF01596">
    <property type="entry name" value="Methyltransf_3"/>
    <property type="match status" value="1"/>
</dbReference>
<evidence type="ECO:0000256" key="1">
    <source>
        <dbReference type="ARBA" id="ARBA00022603"/>
    </source>
</evidence>
<feature type="non-terminal residue" evidence="4">
    <location>
        <position position="174"/>
    </location>
</feature>
<dbReference type="EMBL" id="BARW01032714">
    <property type="protein sequence ID" value="GAJ03085.1"/>
    <property type="molecule type" value="Genomic_DNA"/>
</dbReference>
<dbReference type="GO" id="GO:0032259">
    <property type="term" value="P:methylation"/>
    <property type="evidence" value="ECO:0007669"/>
    <property type="project" value="UniProtKB-KW"/>
</dbReference>
<evidence type="ECO:0000313" key="4">
    <source>
        <dbReference type="EMBL" id="GAJ03085.1"/>
    </source>
</evidence>
<evidence type="ECO:0000256" key="2">
    <source>
        <dbReference type="ARBA" id="ARBA00022679"/>
    </source>
</evidence>
<evidence type="ECO:0000256" key="3">
    <source>
        <dbReference type="ARBA" id="ARBA00022691"/>
    </source>
</evidence>
<sequence length="174" mass="20242">MSLLKKIKILCKNIYFILRRNNLFKKIFRVIVSLEKKYILEVNISRKKVFNTIINNDLEVLHGPFKGLKYVSYEAALTALPKIIGTYERELHPVLKRIIESEFDIMLNIGAAEGYYAIGIALLRPNLKIIAFDIDPNVRKILQKMILLNNVNNQISIEKVCNVETLKQFQHNTR</sequence>
<name>X1VB45_9ZZZZ</name>
<dbReference type="SUPFAM" id="SSF53335">
    <property type="entry name" value="S-adenosyl-L-methionine-dependent methyltransferases"/>
    <property type="match status" value="1"/>
</dbReference>
<keyword evidence="1" id="KW-0489">Methyltransferase</keyword>